<gene>
    <name evidence="1" type="ordered locus">DEFDS_P133</name>
</gene>
<sequence>MNKREILKNTLTALDNFSTLTQDIIDRGRHILKLYYTEISTLIDCIDCANITVDLQFVNNKPYLRFYIMDDPFGCIVLNGFFVSITEHYFEDTFIKRFGELIKEELKKKQKENMFEC</sequence>
<organism evidence="1 2">
    <name type="scientific">Deferribacter desulfuricans (strain DSM 14783 / JCM 11476 / NBRC 101012 / SSM1)</name>
    <dbReference type="NCBI Taxonomy" id="639282"/>
    <lineage>
        <taxon>Bacteria</taxon>
        <taxon>Pseudomonadati</taxon>
        <taxon>Deferribacterota</taxon>
        <taxon>Deferribacteres</taxon>
        <taxon>Deferribacterales</taxon>
        <taxon>Deferribacteraceae</taxon>
        <taxon>Deferribacter</taxon>
    </lineage>
</organism>
<dbReference type="AlphaFoldDB" id="D3PEW3"/>
<dbReference type="HOGENOM" id="CLU_2080922_0_0_0"/>
<geneLocation type="plasmid" evidence="1 2">
    <name>megaplasmid pDF308</name>
</geneLocation>
<dbReference type="Proteomes" id="UP000001520">
    <property type="component" value="Plasmid megaplasmid pDF308"/>
</dbReference>
<dbReference type="RefSeq" id="WP_013008979.1">
    <property type="nucleotide sequence ID" value="NC_013940.1"/>
</dbReference>
<protein>
    <submittedName>
        <fullName evidence="1">Uncharacterized protein</fullName>
    </submittedName>
</protein>
<name>D3PEW3_DEFDS</name>
<dbReference type="KEGG" id="ddf:DEFDS_P133"/>
<evidence type="ECO:0000313" key="2">
    <source>
        <dbReference type="Proteomes" id="UP000001520"/>
    </source>
</evidence>
<dbReference type="EMBL" id="AP011530">
    <property type="protein sequence ID" value="BAI81755.1"/>
    <property type="molecule type" value="Genomic_DNA"/>
</dbReference>
<keyword evidence="2" id="KW-1185">Reference proteome</keyword>
<reference evidence="1 2" key="1">
    <citation type="journal article" date="2010" name="DNA Res.">
        <title>Bacterial lifestyle in a deep-sea hydrothermal vent chimney revealed by the genome sequence of the thermophilic bacterium Deferribacter desulfuricans SSM1.</title>
        <authorList>
            <person name="Takaki Y."/>
            <person name="Shimamura S."/>
            <person name="Nakagawa S."/>
            <person name="Fukuhara Y."/>
            <person name="Horikawa H."/>
            <person name="Ankai A."/>
            <person name="Harada T."/>
            <person name="Hosoyama A."/>
            <person name="Oguchi A."/>
            <person name="Fukui S."/>
            <person name="Fujita N."/>
            <person name="Takami H."/>
            <person name="Takai K."/>
        </authorList>
    </citation>
    <scope>NUCLEOTIDE SEQUENCE [LARGE SCALE GENOMIC DNA]</scope>
    <source>
        <strain evidence="2">DSM 14783 / JCM 11476 / NBRC 101012 / SSM1</strain>
        <plasmid evidence="2">Plasmid megaplasmid pDF308</plasmid>
    </source>
</reference>
<proteinExistence type="predicted"/>
<keyword evidence="1" id="KW-0614">Plasmid</keyword>
<evidence type="ECO:0000313" key="1">
    <source>
        <dbReference type="EMBL" id="BAI81755.1"/>
    </source>
</evidence>
<accession>D3PEW3</accession>